<evidence type="ECO:0000256" key="1">
    <source>
        <dbReference type="ARBA" id="ARBA00022490"/>
    </source>
</evidence>
<dbReference type="InterPro" id="IPR000085">
    <property type="entry name" value="RuvA"/>
</dbReference>
<feature type="domain" description="Helix-hairpin-helix DNA-binding motif class 1" evidence="7">
    <location>
        <begin position="107"/>
        <end position="126"/>
    </location>
</feature>
<keyword evidence="1 6" id="KW-0963">Cytoplasm</keyword>
<dbReference type="Gene3D" id="1.10.150.20">
    <property type="entry name" value="5' to 3' exonuclease, C-terminal subdomain"/>
    <property type="match status" value="1"/>
</dbReference>
<dbReference type="InterPro" id="IPR010994">
    <property type="entry name" value="RuvA_2-like"/>
</dbReference>
<dbReference type="GO" id="GO:0005524">
    <property type="term" value="F:ATP binding"/>
    <property type="evidence" value="ECO:0007669"/>
    <property type="project" value="InterPro"/>
</dbReference>
<evidence type="ECO:0000256" key="5">
    <source>
        <dbReference type="ARBA" id="ARBA00023204"/>
    </source>
</evidence>
<reference evidence="8" key="1">
    <citation type="journal article" date="2021" name="PeerJ">
        <title>Extensive microbial diversity within the chicken gut microbiome revealed by metagenomics and culture.</title>
        <authorList>
            <person name="Gilroy R."/>
            <person name="Ravi A."/>
            <person name="Getino M."/>
            <person name="Pursley I."/>
            <person name="Horton D.L."/>
            <person name="Alikhan N.F."/>
            <person name="Baker D."/>
            <person name="Gharbi K."/>
            <person name="Hall N."/>
            <person name="Watson M."/>
            <person name="Adriaenssens E.M."/>
            <person name="Foster-Nyarko E."/>
            <person name="Jarju S."/>
            <person name="Secka A."/>
            <person name="Antonio M."/>
            <person name="Oren A."/>
            <person name="Chaudhuri R.R."/>
            <person name="La Ragione R."/>
            <person name="Hildebrand F."/>
            <person name="Pallen M.J."/>
        </authorList>
    </citation>
    <scope>NUCLEOTIDE SEQUENCE</scope>
    <source>
        <strain evidence="8">Gambia16-930</strain>
    </source>
</reference>
<dbReference type="HAMAP" id="MF_00031">
    <property type="entry name" value="DNA_HJ_migration_RuvA"/>
    <property type="match status" value="1"/>
</dbReference>
<dbReference type="GO" id="GO:0000400">
    <property type="term" value="F:four-way junction DNA binding"/>
    <property type="evidence" value="ECO:0007669"/>
    <property type="project" value="UniProtKB-UniRule"/>
</dbReference>
<comment type="subunit">
    <text evidence="6">Homotetramer. Forms an RuvA(8)-RuvB(12)-Holliday junction (HJ) complex. HJ DNA is sandwiched between 2 RuvA tetramers; dsDNA enters through RuvA and exits via RuvB. An RuvB hexamer assembles on each DNA strand where it exits the tetramer. Each RuvB hexamer is contacted by two RuvA subunits (via domain III) on 2 adjacent RuvB subunits; this complex drives branch migration. In the full resolvosome a probable DNA-RuvA(4)-RuvB(12)-RuvC(2) complex forms which resolves the HJ.</text>
</comment>
<dbReference type="Pfam" id="PF14520">
    <property type="entry name" value="HHH_5"/>
    <property type="match status" value="1"/>
</dbReference>
<accession>A0A9D1UHF0</accession>
<comment type="similarity">
    <text evidence="6">Belongs to the RuvA family.</text>
</comment>
<keyword evidence="5 6" id="KW-0234">DNA repair</keyword>
<dbReference type="Pfam" id="PF07499">
    <property type="entry name" value="RuvA_C"/>
    <property type="match status" value="1"/>
</dbReference>
<dbReference type="GO" id="GO:0048476">
    <property type="term" value="C:Holliday junction resolvase complex"/>
    <property type="evidence" value="ECO:0007669"/>
    <property type="project" value="UniProtKB-UniRule"/>
</dbReference>
<evidence type="ECO:0000256" key="3">
    <source>
        <dbReference type="ARBA" id="ARBA00023125"/>
    </source>
</evidence>
<dbReference type="InterPro" id="IPR013849">
    <property type="entry name" value="DNA_helicase_Holl-junc_RuvA_I"/>
</dbReference>
<dbReference type="InterPro" id="IPR012340">
    <property type="entry name" value="NA-bd_OB-fold"/>
</dbReference>
<dbReference type="Gene3D" id="1.10.8.10">
    <property type="entry name" value="DNA helicase RuvA subunit, C-terminal domain"/>
    <property type="match status" value="1"/>
</dbReference>
<comment type="caution">
    <text evidence="8">The sequence shown here is derived from an EMBL/GenBank/DDBJ whole genome shotgun (WGS) entry which is preliminary data.</text>
</comment>
<dbReference type="SMART" id="SM00278">
    <property type="entry name" value="HhH1"/>
    <property type="match status" value="2"/>
</dbReference>
<dbReference type="GO" id="GO:0009379">
    <property type="term" value="C:Holliday junction helicase complex"/>
    <property type="evidence" value="ECO:0007669"/>
    <property type="project" value="InterPro"/>
</dbReference>
<sequence>MFEFFEGPFDEITPSYVVVNCAGIGYRIEISLTTYSALKNKERARVFVHHIVREDAQLLYGFSTVGERRLFRALTSVSGIGANTARMMLSSMNTEELVRAVVEENIGAIKSIKGIGQKTAQRVVVELKDTLSKFEISDIPFVNHNKNKEEALLALQTLGFNKLLAERALDKLIQAEGEKSVEDLIRMALKVL</sequence>
<evidence type="ECO:0000313" key="9">
    <source>
        <dbReference type="Proteomes" id="UP000824267"/>
    </source>
</evidence>
<dbReference type="NCBIfam" id="TIGR00084">
    <property type="entry name" value="ruvA"/>
    <property type="match status" value="1"/>
</dbReference>
<dbReference type="GO" id="GO:0006310">
    <property type="term" value="P:DNA recombination"/>
    <property type="evidence" value="ECO:0007669"/>
    <property type="project" value="UniProtKB-UniRule"/>
</dbReference>
<dbReference type="InterPro" id="IPR003583">
    <property type="entry name" value="Hlx-hairpin-Hlx_DNA-bd_motif"/>
</dbReference>
<gene>
    <name evidence="6 8" type="primary">ruvA</name>
    <name evidence="8" type="ORF">IAC47_00280</name>
</gene>
<dbReference type="SUPFAM" id="SSF46929">
    <property type="entry name" value="DNA helicase RuvA subunit, C-terminal domain"/>
    <property type="match status" value="1"/>
</dbReference>
<dbReference type="Pfam" id="PF01330">
    <property type="entry name" value="RuvA_N"/>
    <property type="match status" value="1"/>
</dbReference>
<evidence type="ECO:0000256" key="6">
    <source>
        <dbReference type="HAMAP-Rule" id="MF_00031"/>
    </source>
</evidence>
<feature type="domain" description="Helix-hairpin-helix DNA-binding motif class 1" evidence="7">
    <location>
        <begin position="72"/>
        <end position="91"/>
    </location>
</feature>
<keyword evidence="4 6" id="KW-0233">DNA recombination</keyword>
<dbReference type="Gene3D" id="2.40.50.140">
    <property type="entry name" value="Nucleic acid-binding proteins"/>
    <property type="match status" value="1"/>
</dbReference>
<comment type="caution">
    <text evidence="6">Lacks conserved residue(s) required for the propagation of feature annotation.</text>
</comment>
<comment type="subcellular location">
    <subcellularLocation>
        <location evidence="6">Cytoplasm</location>
    </subcellularLocation>
</comment>
<evidence type="ECO:0000259" key="7">
    <source>
        <dbReference type="SMART" id="SM00278"/>
    </source>
</evidence>
<keyword evidence="2 6" id="KW-0227">DNA damage</keyword>
<evidence type="ECO:0000256" key="2">
    <source>
        <dbReference type="ARBA" id="ARBA00022763"/>
    </source>
</evidence>
<dbReference type="InterPro" id="IPR011114">
    <property type="entry name" value="RuvA_C"/>
</dbReference>
<dbReference type="InterPro" id="IPR036267">
    <property type="entry name" value="RuvA_C_sf"/>
</dbReference>
<feature type="region of interest" description="Domain III" evidence="6">
    <location>
        <begin position="143"/>
        <end position="192"/>
    </location>
</feature>
<comment type="domain">
    <text evidence="6">Has three domains with a flexible linker between the domains II and III and assumes an 'L' shape. Domain III is highly mobile and contacts RuvB.</text>
</comment>
<organism evidence="8 9">
    <name type="scientific">Candidatus Onthomorpha intestinigallinarum</name>
    <dbReference type="NCBI Taxonomy" id="2840880"/>
    <lineage>
        <taxon>Bacteria</taxon>
        <taxon>Pseudomonadati</taxon>
        <taxon>Bacteroidota</taxon>
        <taxon>Bacteroidia</taxon>
        <taxon>Bacteroidales</taxon>
        <taxon>Candidatus Onthomorpha</taxon>
    </lineage>
</organism>
<dbReference type="SUPFAM" id="SSF50249">
    <property type="entry name" value="Nucleic acid-binding proteins"/>
    <property type="match status" value="1"/>
</dbReference>
<dbReference type="SUPFAM" id="SSF47781">
    <property type="entry name" value="RuvA domain 2-like"/>
    <property type="match status" value="1"/>
</dbReference>
<keyword evidence="3 6" id="KW-0238">DNA-binding</keyword>
<dbReference type="AlphaFoldDB" id="A0A9D1UHF0"/>
<dbReference type="GO" id="GO:0006281">
    <property type="term" value="P:DNA repair"/>
    <property type="evidence" value="ECO:0007669"/>
    <property type="project" value="UniProtKB-UniRule"/>
</dbReference>
<dbReference type="GO" id="GO:0005737">
    <property type="term" value="C:cytoplasm"/>
    <property type="evidence" value="ECO:0007669"/>
    <property type="project" value="UniProtKB-SubCell"/>
</dbReference>
<name>A0A9D1UHF0_9BACT</name>
<reference evidence="8" key="2">
    <citation type="submission" date="2021-04" db="EMBL/GenBank/DDBJ databases">
        <authorList>
            <person name="Gilroy R."/>
        </authorList>
    </citation>
    <scope>NUCLEOTIDE SEQUENCE</scope>
    <source>
        <strain evidence="8">Gambia16-930</strain>
    </source>
</reference>
<dbReference type="GO" id="GO:0009378">
    <property type="term" value="F:four-way junction helicase activity"/>
    <property type="evidence" value="ECO:0007669"/>
    <property type="project" value="InterPro"/>
</dbReference>
<proteinExistence type="inferred from homology"/>
<comment type="function">
    <text evidence="6">The RuvA-RuvB-RuvC complex processes Holliday junction (HJ) DNA during genetic recombination and DNA repair, while the RuvA-RuvB complex plays an important role in the rescue of blocked DNA replication forks via replication fork reversal (RFR). RuvA specifically binds to HJ cruciform DNA, conferring on it an open structure. The RuvB hexamer acts as an ATP-dependent pump, pulling dsDNA into and through the RuvAB complex. HJ branch migration allows RuvC to scan DNA until it finds its consensus sequence, where it cleaves and resolves the cruciform DNA.</text>
</comment>
<evidence type="ECO:0000256" key="4">
    <source>
        <dbReference type="ARBA" id="ARBA00023172"/>
    </source>
</evidence>
<dbReference type="Proteomes" id="UP000824267">
    <property type="component" value="Unassembled WGS sequence"/>
</dbReference>
<dbReference type="CDD" id="cd14332">
    <property type="entry name" value="UBA_RuvA_C"/>
    <property type="match status" value="1"/>
</dbReference>
<evidence type="ECO:0000313" key="8">
    <source>
        <dbReference type="EMBL" id="HIW86701.1"/>
    </source>
</evidence>
<dbReference type="EMBL" id="DXGG01000010">
    <property type="protein sequence ID" value="HIW86701.1"/>
    <property type="molecule type" value="Genomic_DNA"/>
</dbReference>
<protein>
    <recommendedName>
        <fullName evidence="6">Holliday junction branch migration complex subunit RuvA</fullName>
    </recommendedName>
</protein>